<proteinExistence type="predicted"/>
<dbReference type="PANTHER" id="PTHR11079:SF161">
    <property type="entry name" value="CMP_DCMP-TYPE DEAMINASE DOMAIN-CONTAINING PROTEIN"/>
    <property type="match status" value="1"/>
</dbReference>
<reference evidence="2 3" key="1">
    <citation type="submission" date="2018-06" db="EMBL/GenBank/DDBJ databases">
        <title>Genomic Encyclopedia of Type Strains, Phase III (KMG-III): the genomes of soil and plant-associated and newly described type strains.</title>
        <authorList>
            <person name="Whitman W."/>
        </authorList>
    </citation>
    <scope>NUCLEOTIDE SEQUENCE [LARGE SCALE GENOMIC DNA]</scope>
    <source>
        <strain evidence="2 3">CECT 7646</strain>
    </source>
</reference>
<name>A0A318SKM6_9BURK</name>
<feature type="domain" description="CMP/dCMP-type deaminase" evidence="1">
    <location>
        <begin position="4"/>
        <end position="110"/>
    </location>
</feature>
<dbReference type="InterPro" id="IPR016193">
    <property type="entry name" value="Cytidine_deaminase-like"/>
</dbReference>
<dbReference type="PANTHER" id="PTHR11079">
    <property type="entry name" value="CYTOSINE DEAMINASE FAMILY MEMBER"/>
    <property type="match status" value="1"/>
</dbReference>
<dbReference type="PROSITE" id="PS51747">
    <property type="entry name" value="CYT_DCMP_DEAMINASES_2"/>
    <property type="match status" value="1"/>
</dbReference>
<sequence length="160" mass="17079">MTPAQAVVALRRANAVAERAMAMGRHPFGALLVAPDGETVLAEQGNIDTVNHAESTLARTAASTYPGAYLARCTLVTTFEPCAMCAGTVYWAGIGHLVYGAEETALLALTADHPENQTLALPCREVFARGQRPVRVTGPVPEVADEMVALHRGFWDWPHG</sequence>
<dbReference type="Gene3D" id="3.40.140.10">
    <property type="entry name" value="Cytidine Deaminase, domain 2"/>
    <property type="match status" value="1"/>
</dbReference>
<dbReference type="Proteomes" id="UP000247540">
    <property type="component" value="Unassembled WGS sequence"/>
</dbReference>
<gene>
    <name evidence="2" type="ORF">DFQ15_11241</name>
</gene>
<comment type="caution">
    <text evidence="2">The sequence shown here is derived from an EMBL/GenBank/DDBJ whole genome shotgun (WGS) entry which is preliminary data.</text>
</comment>
<dbReference type="InterPro" id="IPR002125">
    <property type="entry name" value="CMP_dCMP_dom"/>
</dbReference>
<dbReference type="EMBL" id="QJTC01000012">
    <property type="protein sequence ID" value="PYE77791.1"/>
    <property type="molecule type" value="Genomic_DNA"/>
</dbReference>
<dbReference type="GO" id="GO:0047974">
    <property type="term" value="F:guanosine deaminase activity"/>
    <property type="evidence" value="ECO:0007669"/>
    <property type="project" value="TreeGrafter"/>
</dbReference>
<evidence type="ECO:0000313" key="2">
    <source>
        <dbReference type="EMBL" id="PYE77791.1"/>
    </source>
</evidence>
<dbReference type="SUPFAM" id="SSF53927">
    <property type="entry name" value="Cytidine deaminase-like"/>
    <property type="match status" value="1"/>
</dbReference>
<protein>
    <submittedName>
        <fullName evidence="2">tRNA(Arg) A34 adenosine deaminase TadA</fullName>
    </submittedName>
</protein>
<organism evidence="2 3">
    <name type="scientific">Xylophilus ampelinus</name>
    <dbReference type="NCBI Taxonomy" id="54067"/>
    <lineage>
        <taxon>Bacteria</taxon>
        <taxon>Pseudomonadati</taxon>
        <taxon>Pseudomonadota</taxon>
        <taxon>Betaproteobacteria</taxon>
        <taxon>Burkholderiales</taxon>
        <taxon>Xylophilus</taxon>
    </lineage>
</organism>
<accession>A0A318SKM6</accession>
<keyword evidence="3" id="KW-1185">Reference proteome</keyword>
<evidence type="ECO:0000313" key="3">
    <source>
        <dbReference type="Proteomes" id="UP000247540"/>
    </source>
</evidence>
<dbReference type="AlphaFoldDB" id="A0A318SKM6"/>
<dbReference type="GO" id="GO:0006152">
    <property type="term" value="P:purine nucleoside catabolic process"/>
    <property type="evidence" value="ECO:0007669"/>
    <property type="project" value="TreeGrafter"/>
</dbReference>
<dbReference type="Pfam" id="PF00383">
    <property type="entry name" value="dCMP_cyt_deam_1"/>
    <property type="match status" value="1"/>
</dbReference>
<evidence type="ECO:0000259" key="1">
    <source>
        <dbReference type="PROSITE" id="PS51747"/>
    </source>
</evidence>
<dbReference type="CDD" id="cd01285">
    <property type="entry name" value="nucleoside_deaminase"/>
    <property type="match status" value="1"/>
</dbReference>